<dbReference type="Proteomes" id="UP000037178">
    <property type="component" value="Unassembled WGS sequence"/>
</dbReference>
<keyword evidence="3" id="KW-1185">Reference proteome</keyword>
<reference evidence="2 3" key="1">
    <citation type="submission" date="2015-06" db="EMBL/GenBank/DDBJ databases">
        <title>Draft genome sequence of an Alphaproteobacteria species associated to the Mediterranean sponge Oscarella lobularis.</title>
        <authorList>
            <person name="Jourda C."/>
            <person name="Santini S."/>
            <person name="Claverie J.-M."/>
        </authorList>
    </citation>
    <scope>NUCLEOTIDE SEQUENCE [LARGE SCALE GENOMIC DNA]</scope>
    <source>
        <strain evidence="2">IGS</strain>
    </source>
</reference>
<evidence type="ECO:0000256" key="1">
    <source>
        <dbReference type="SAM" id="SignalP"/>
    </source>
</evidence>
<gene>
    <name evidence="2" type="ORF">AIOL_000646</name>
</gene>
<name>A0A0J9ECM5_9RHOB</name>
<evidence type="ECO:0000313" key="3">
    <source>
        <dbReference type="Proteomes" id="UP000037178"/>
    </source>
</evidence>
<proteinExistence type="predicted"/>
<dbReference type="EMBL" id="LFTY01000001">
    <property type="protein sequence ID" value="KMW60490.1"/>
    <property type="molecule type" value="Genomic_DNA"/>
</dbReference>
<keyword evidence="1" id="KW-0732">Signal</keyword>
<sequence>MTLRALISLAALWLAAPAQAQGCFVDDLPAPNDTAGYEAQMRALMMAHVPIEYRNSCGLRDESDQAFFDAIRAQVGCQGSEAYQTFFGQFLGEAQNYLFAVKRTELRSDADFDTYCAIVGQIDLGVTVTEQGAVNVEMLQAQAPLFQALQDHVAAARWEQ</sequence>
<feature type="signal peptide" evidence="1">
    <location>
        <begin position="1"/>
        <end position="20"/>
    </location>
</feature>
<feature type="chain" id="PRO_5005318177" evidence="1">
    <location>
        <begin position="21"/>
        <end position="160"/>
    </location>
</feature>
<dbReference type="RefSeq" id="WP_049641568.1">
    <property type="nucleotide sequence ID" value="NZ_LFTY01000001.1"/>
</dbReference>
<dbReference type="STRING" id="1675527.AIOL_000646"/>
<dbReference type="PATRIC" id="fig|1675527.3.peg.707"/>
<evidence type="ECO:0000313" key="2">
    <source>
        <dbReference type="EMBL" id="KMW60490.1"/>
    </source>
</evidence>
<dbReference type="AlphaFoldDB" id="A0A0J9ECM5"/>
<comment type="caution">
    <text evidence="2">The sequence shown here is derived from an EMBL/GenBank/DDBJ whole genome shotgun (WGS) entry which is preliminary data.</text>
</comment>
<protein>
    <submittedName>
        <fullName evidence="2">Uncharacterized protein</fullName>
    </submittedName>
</protein>
<organism evidence="2 3">
    <name type="scientific">Candidatus Rhodobacter oscarellae</name>
    <dbReference type="NCBI Taxonomy" id="1675527"/>
    <lineage>
        <taxon>Bacteria</taxon>
        <taxon>Pseudomonadati</taxon>
        <taxon>Pseudomonadota</taxon>
        <taxon>Alphaproteobacteria</taxon>
        <taxon>Rhodobacterales</taxon>
        <taxon>Rhodobacter group</taxon>
        <taxon>Rhodobacter</taxon>
    </lineage>
</organism>
<accession>A0A0J9ECM5</accession>